<dbReference type="OrthoDB" id="9795222at2"/>
<keyword evidence="3 4" id="KW-0326">Glycosidase</keyword>
<name>A0A1B9DYF6_9FLAO</name>
<evidence type="ECO:0000313" key="9">
    <source>
        <dbReference type="Proteomes" id="UP000093226"/>
    </source>
</evidence>
<dbReference type="InterPro" id="IPR012334">
    <property type="entry name" value="Pectin_lyas_fold"/>
</dbReference>
<dbReference type="Pfam" id="PF00295">
    <property type="entry name" value="Glyco_hydro_28"/>
    <property type="match status" value="1"/>
</dbReference>
<reference evidence="7" key="2">
    <citation type="submission" date="2016-03" db="EMBL/GenBank/DDBJ databases">
        <authorList>
            <person name="Ploux O."/>
        </authorList>
    </citation>
    <scope>NUCLEOTIDE SEQUENCE</scope>
    <source>
        <strain evidence="7">NBRC 105008</strain>
    </source>
</reference>
<organism evidence="7 9">
    <name type="scientific">Flavobacterium glycines</name>
    <dbReference type="NCBI Taxonomy" id="551990"/>
    <lineage>
        <taxon>Bacteria</taxon>
        <taxon>Pseudomonadati</taxon>
        <taxon>Bacteroidota</taxon>
        <taxon>Flavobacteriia</taxon>
        <taxon>Flavobacteriales</taxon>
        <taxon>Flavobacteriaceae</taxon>
        <taxon>Flavobacterium</taxon>
    </lineage>
</organism>
<dbReference type="InterPro" id="IPR011050">
    <property type="entry name" value="Pectin_lyase_fold/virulence"/>
</dbReference>
<dbReference type="Proteomes" id="UP000182367">
    <property type="component" value="Unassembled WGS sequence"/>
</dbReference>
<feature type="chain" id="PRO_5044556268" evidence="5">
    <location>
        <begin position="21"/>
        <end position="460"/>
    </location>
</feature>
<evidence type="ECO:0000256" key="3">
    <source>
        <dbReference type="ARBA" id="ARBA00023295"/>
    </source>
</evidence>
<dbReference type="RefSeq" id="WP_066324327.1">
    <property type="nucleotide sequence ID" value="NZ_BJVF01000001.1"/>
</dbReference>
<keyword evidence="2 4" id="KW-0378">Hydrolase</keyword>
<dbReference type="InterPro" id="IPR051801">
    <property type="entry name" value="GH28_Enzymes"/>
</dbReference>
<dbReference type="EMBL" id="BJVF01000001">
    <property type="protein sequence ID" value="GEL09298.1"/>
    <property type="molecule type" value="Genomic_DNA"/>
</dbReference>
<evidence type="ECO:0000313" key="11">
    <source>
        <dbReference type="Proteomes" id="UP000321579"/>
    </source>
</evidence>
<evidence type="ECO:0000256" key="4">
    <source>
        <dbReference type="RuleBase" id="RU361169"/>
    </source>
</evidence>
<dbReference type="EMBL" id="FNEO01000001">
    <property type="protein sequence ID" value="SDJ11934.1"/>
    <property type="molecule type" value="Genomic_DNA"/>
</dbReference>
<evidence type="ECO:0000313" key="7">
    <source>
        <dbReference type="EMBL" id="OCB74721.1"/>
    </source>
</evidence>
<evidence type="ECO:0000313" key="10">
    <source>
        <dbReference type="Proteomes" id="UP000182367"/>
    </source>
</evidence>
<dbReference type="AlphaFoldDB" id="A0A1B9DYF6"/>
<keyword evidence="5" id="KW-0732">Signal</keyword>
<dbReference type="STRING" id="551990.SAMN05192550_1706"/>
<dbReference type="GO" id="GO:0005975">
    <property type="term" value="P:carbohydrate metabolic process"/>
    <property type="evidence" value="ECO:0007669"/>
    <property type="project" value="InterPro"/>
</dbReference>
<dbReference type="SUPFAM" id="SSF51126">
    <property type="entry name" value="Pectin lyase-like"/>
    <property type="match status" value="1"/>
</dbReference>
<dbReference type="Proteomes" id="UP000093226">
    <property type="component" value="Unassembled WGS sequence"/>
</dbReference>
<protein>
    <submittedName>
        <fullName evidence="8">Glycosyl hydrolases family 28</fullName>
    </submittedName>
    <submittedName>
        <fullName evidence="7">Polygalacturonase</fullName>
    </submittedName>
</protein>
<keyword evidence="10" id="KW-1185">Reference proteome</keyword>
<dbReference type="PANTHER" id="PTHR31339">
    <property type="entry name" value="PECTIN LYASE-RELATED"/>
    <property type="match status" value="1"/>
</dbReference>
<evidence type="ECO:0000256" key="2">
    <source>
        <dbReference type="ARBA" id="ARBA00022801"/>
    </source>
</evidence>
<comment type="similarity">
    <text evidence="1 4">Belongs to the glycosyl hydrolase 28 family.</text>
</comment>
<evidence type="ECO:0000313" key="6">
    <source>
        <dbReference type="EMBL" id="GEL09298.1"/>
    </source>
</evidence>
<reference evidence="6 11" key="4">
    <citation type="submission" date="2019-07" db="EMBL/GenBank/DDBJ databases">
        <title>Whole genome shotgun sequence of Flavobacterium glycines NBRC 105008.</title>
        <authorList>
            <person name="Hosoyama A."/>
            <person name="Uohara A."/>
            <person name="Ohji S."/>
            <person name="Ichikawa N."/>
        </authorList>
    </citation>
    <scope>NUCLEOTIDE SEQUENCE [LARGE SCALE GENOMIC DNA]</scope>
    <source>
        <strain evidence="6 11">NBRC 105008</strain>
    </source>
</reference>
<dbReference type="InterPro" id="IPR000743">
    <property type="entry name" value="Glyco_hydro_28"/>
</dbReference>
<dbReference type="Proteomes" id="UP000321579">
    <property type="component" value="Unassembled WGS sequence"/>
</dbReference>
<reference evidence="9" key="1">
    <citation type="submission" date="2016-03" db="EMBL/GenBank/DDBJ databases">
        <title>Draft genome sequence of Paenibacillus glacialis DSM 22343.</title>
        <authorList>
            <person name="Shin S.-K."/>
            <person name="Yi H."/>
        </authorList>
    </citation>
    <scope>NUCLEOTIDE SEQUENCE [LARGE SCALE GENOMIC DNA]</scope>
    <source>
        <strain evidence="9">NBRC 105008</strain>
    </source>
</reference>
<evidence type="ECO:0000313" key="8">
    <source>
        <dbReference type="EMBL" id="SDJ11934.1"/>
    </source>
</evidence>
<accession>A0A1B9DYF6</accession>
<reference evidence="8 10" key="3">
    <citation type="submission" date="2016-10" db="EMBL/GenBank/DDBJ databases">
        <authorList>
            <person name="Varghese N."/>
            <person name="Submissions S."/>
        </authorList>
    </citation>
    <scope>NUCLEOTIDE SEQUENCE [LARGE SCALE GENOMIC DNA]</scope>
    <source>
        <strain evidence="8 10">Gm-149</strain>
    </source>
</reference>
<evidence type="ECO:0000256" key="1">
    <source>
        <dbReference type="ARBA" id="ARBA00008834"/>
    </source>
</evidence>
<evidence type="ECO:0000256" key="5">
    <source>
        <dbReference type="SAM" id="SignalP"/>
    </source>
</evidence>
<dbReference type="EMBL" id="LVEO01000002">
    <property type="protein sequence ID" value="OCB74721.1"/>
    <property type="molecule type" value="Genomic_DNA"/>
</dbReference>
<dbReference type="GO" id="GO:0004650">
    <property type="term" value="F:polygalacturonase activity"/>
    <property type="evidence" value="ECO:0007669"/>
    <property type="project" value="InterPro"/>
</dbReference>
<comment type="caution">
    <text evidence="7">The sequence shown here is derived from an EMBL/GenBank/DDBJ whole genome shotgun (WGS) entry which is preliminary data.</text>
</comment>
<dbReference type="Gene3D" id="2.160.20.10">
    <property type="entry name" value="Single-stranded right-handed beta-helix, Pectin lyase-like"/>
    <property type="match status" value="1"/>
</dbReference>
<proteinExistence type="inferred from homology"/>
<feature type="signal peptide" evidence="5">
    <location>
        <begin position="1"/>
        <end position="20"/>
    </location>
</feature>
<dbReference type="PANTHER" id="PTHR31339:SF9">
    <property type="entry name" value="PLASMIN AND FIBRONECTIN-BINDING PROTEIN A"/>
    <property type="match status" value="1"/>
</dbReference>
<gene>
    <name evidence="7" type="ORF">FBGL_01770</name>
    <name evidence="6" type="ORF">FGL01_00370</name>
    <name evidence="8" type="ORF">SAMN05192550_1706</name>
</gene>
<sequence>MKNFILCATLILSVSLYAFKIEPPKVSQKETKVKAPFGTTKIKTPDFSKCASFLITDFGAIKGDKDKTSQAIAKAIDEANKAGGGTVVIPEGEWETGKIHFKSNVNLHLNKGALLLFSDNPNDYLPAVHSTWEGLECYNYSPLIYAYQCKNIAITGEGGIKAKMDFWKKWAGRPAGHMNSLKRLYNLSGQNVPVEQRVMVNDTANLRPQFIQFNRSENILLDGISITNSPFWTVHMYLSKDIIVRNLNIYAHGHNNDGFDPEMSQNILVENVTFDQGDDAIAVKSGRNPEGWRSKTPTKNLIIRNCTIKNGHQLLAVGSELSGGIENVFIDNCEVLDGAKMFNLVFIKTNERMGGYVKNIYVQNIKGSKLDFGILGIETDVLYQWKNLVPTVERRLTPISDVYLTNVHAKNVKFISRIKGEKELPIKNIFLKNVTADKVEDSQKHINENVINFNVSPKTK</sequence>